<evidence type="ECO:0000313" key="2">
    <source>
        <dbReference type="EMBL" id="SQA91453.1"/>
    </source>
</evidence>
<evidence type="ECO:0000313" key="4">
    <source>
        <dbReference type="Proteomes" id="UP000251937"/>
    </source>
</evidence>
<evidence type="ECO:0000313" key="3">
    <source>
        <dbReference type="Proteomes" id="UP000190669"/>
    </source>
</evidence>
<protein>
    <submittedName>
        <fullName evidence="2">Uncharacterized protein</fullName>
    </submittedName>
</protein>
<dbReference type="Proteomes" id="UP000251937">
    <property type="component" value="Unassembled WGS sequence"/>
</dbReference>
<keyword evidence="3" id="KW-1185">Reference proteome</keyword>
<dbReference type="AlphaFoldDB" id="A0AAX2IQR0"/>
<dbReference type="Proteomes" id="UP000190669">
    <property type="component" value="Unassembled WGS sequence"/>
</dbReference>
<comment type="caution">
    <text evidence="2">The sequence shown here is derived from an EMBL/GenBank/DDBJ whole genome shotgun (WGS) entry which is preliminary data.</text>
</comment>
<reference evidence="1 3" key="1">
    <citation type="submission" date="2017-02" db="EMBL/GenBank/DDBJ databases">
        <authorList>
            <person name="Varghese N."/>
            <person name="Submissions S."/>
        </authorList>
    </citation>
    <scope>NUCLEOTIDE SEQUENCE [LARGE SCALE GENOMIC DNA]</scope>
    <source>
        <strain evidence="1 3">DSM 16775</strain>
    </source>
</reference>
<sequence length="359" mass="40074">MSGTLTVRKVNGSTNFQHVKLNVAPIKQYILVSGLFYPDDHNNYKLSGSFDKYVQDYIKKIIQSEKGHDFIIYDVNILNGTISKTEYSTNSTPKKSVTTFDKVINSDYALINGGYRLNSSKKIISKTDIYKVIEEIGSDEPNTLSEVHIFSHAYWNGPILVNTDNGTGDCDMRKSDITSGTIDSTNFKNAFTNIGFIKIWGCSFPVATNALFSKFRNNRQYSATRVIADSIIFSFASNTFFYHPQGSTPVDLTPQINNVLGTTHSVTDAIKLTFLEIKKILIFNYLSVYAGVIAKDIGIKVVSALPATYANIDPSFHIAPSTMANVIFYKKHLDIVIENGNYGVYDEATVKRLETIYNS</sequence>
<organism evidence="2 4">
    <name type="scientific">Chryseobacterium balustinum</name>
    <dbReference type="NCBI Taxonomy" id="246"/>
    <lineage>
        <taxon>Bacteria</taxon>
        <taxon>Pseudomonadati</taxon>
        <taxon>Bacteroidota</taxon>
        <taxon>Flavobacteriia</taxon>
        <taxon>Flavobacteriales</taxon>
        <taxon>Weeksellaceae</taxon>
        <taxon>Chryseobacterium group</taxon>
        <taxon>Chryseobacterium</taxon>
    </lineage>
</organism>
<evidence type="ECO:0000313" key="1">
    <source>
        <dbReference type="EMBL" id="SKB70531.1"/>
    </source>
</evidence>
<name>A0AAX2IQR0_9FLAO</name>
<gene>
    <name evidence="2" type="ORF">NCTC11212_03087</name>
    <name evidence="1" type="ORF">SAMN05421800_106169</name>
</gene>
<dbReference type="RefSeq" id="WP_079465075.1">
    <property type="nucleotide sequence ID" value="NZ_CP033934.1"/>
</dbReference>
<reference evidence="2 4" key="2">
    <citation type="submission" date="2018-06" db="EMBL/GenBank/DDBJ databases">
        <authorList>
            <consortium name="Pathogen Informatics"/>
            <person name="Doyle S."/>
        </authorList>
    </citation>
    <scope>NUCLEOTIDE SEQUENCE [LARGE SCALE GENOMIC DNA]</scope>
    <source>
        <strain evidence="2 4">NCTC11212</strain>
    </source>
</reference>
<dbReference type="EMBL" id="FUZE01000006">
    <property type="protein sequence ID" value="SKB70531.1"/>
    <property type="molecule type" value="Genomic_DNA"/>
</dbReference>
<dbReference type="EMBL" id="UAVR01000015">
    <property type="protein sequence ID" value="SQA91453.1"/>
    <property type="molecule type" value="Genomic_DNA"/>
</dbReference>
<dbReference type="KEGG" id="cbp:EB354_08415"/>
<proteinExistence type="predicted"/>
<accession>A0AAX2IQR0</accession>